<sequence>MYLLKEEHIVPLLQSHPVSDNKKTLVTALCSSNITRKEITLEIVITEVTKHAKSLIVLMYPSLPRTTAEYPPINISKELCPCNYYKIGGHPFNECKRSKAELKSNTSASKDKGRNCPSPHPRPPASSIRSSNTANREEWAAEVDKTVVASPARYAALAMILLAATACTPIAVTPPLNTSPIFVYVENIE</sequence>
<evidence type="ECO:0000256" key="1">
    <source>
        <dbReference type="SAM" id="MobiDB-lite"/>
    </source>
</evidence>
<gene>
    <name evidence="2" type="ORF">BCR33DRAFT_743608</name>
</gene>
<name>A0A1Y2BHW0_9FUNG</name>
<evidence type="ECO:0000313" key="2">
    <source>
        <dbReference type="EMBL" id="ORY34127.1"/>
    </source>
</evidence>
<organism evidence="2 3">
    <name type="scientific">Rhizoclosmatium globosum</name>
    <dbReference type="NCBI Taxonomy" id="329046"/>
    <lineage>
        <taxon>Eukaryota</taxon>
        <taxon>Fungi</taxon>
        <taxon>Fungi incertae sedis</taxon>
        <taxon>Chytridiomycota</taxon>
        <taxon>Chytridiomycota incertae sedis</taxon>
        <taxon>Chytridiomycetes</taxon>
        <taxon>Chytridiales</taxon>
        <taxon>Chytriomycetaceae</taxon>
        <taxon>Rhizoclosmatium</taxon>
    </lineage>
</organism>
<accession>A0A1Y2BHW0</accession>
<dbReference type="EMBL" id="MCGO01000065">
    <property type="protein sequence ID" value="ORY34127.1"/>
    <property type="molecule type" value="Genomic_DNA"/>
</dbReference>
<feature type="region of interest" description="Disordered" evidence="1">
    <location>
        <begin position="103"/>
        <end position="136"/>
    </location>
</feature>
<comment type="caution">
    <text evidence="2">The sequence shown here is derived from an EMBL/GenBank/DDBJ whole genome shotgun (WGS) entry which is preliminary data.</text>
</comment>
<proteinExistence type="predicted"/>
<dbReference type="AlphaFoldDB" id="A0A1Y2BHW0"/>
<protein>
    <submittedName>
        <fullName evidence="2">Uncharacterized protein</fullName>
    </submittedName>
</protein>
<reference evidence="2 3" key="1">
    <citation type="submission" date="2016-07" db="EMBL/GenBank/DDBJ databases">
        <title>Pervasive Adenine N6-methylation of Active Genes in Fungi.</title>
        <authorList>
            <consortium name="DOE Joint Genome Institute"/>
            <person name="Mondo S.J."/>
            <person name="Dannebaum R.O."/>
            <person name="Kuo R.C."/>
            <person name="Labutti K."/>
            <person name="Haridas S."/>
            <person name="Kuo A."/>
            <person name="Salamov A."/>
            <person name="Ahrendt S.R."/>
            <person name="Lipzen A."/>
            <person name="Sullivan W."/>
            <person name="Andreopoulos W.B."/>
            <person name="Clum A."/>
            <person name="Lindquist E."/>
            <person name="Daum C."/>
            <person name="Ramamoorthy G.K."/>
            <person name="Gryganskyi A."/>
            <person name="Culley D."/>
            <person name="Magnuson J.K."/>
            <person name="James T.Y."/>
            <person name="O'Malley M.A."/>
            <person name="Stajich J.E."/>
            <person name="Spatafora J.W."/>
            <person name="Visel A."/>
            <person name="Grigoriev I.V."/>
        </authorList>
    </citation>
    <scope>NUCLEOTIDE SEQUENCE [LARGE SCALE GENOMIC DNA]</scope>
    <source>
        <strain evidence="2 3">JEL800</strain>
    </source>
</reference>
<evidence type="ECO:0000313" key="3">
    <source>
        <dbReference type="Proteomes" id="UP000193642"/>
    </source>
</evidence>
<keyword evidence="3" id="KW-1185">Reference proteome</keyword>
<dbReference type="Proteomes" id="UP000193642">
    <property type="component" value="Unassembled WGS sequence"/>
</dbReference>